<feature type="transmembrane region" description="Helical" evidence="1">
    <location>
        <begin position="102"/>
        <end position="125"/>
    </location>
</feature>
<evidence type="ECO:0000313" key="3">
    <source>
        <dbReference type="Proteomes" id="UP000320055"/>
    </source>
</evidence>
<dbReference type="Proteomes" id="UP000320055">
    <property type="component" value="Unassembled WGS sequence"/>
</dbReference>
<dbReference type="NCBIfam" id="NF038305">
    <property type="entry name" value="HpsJ_fam"/>
    <property type="match status" value="1"/>
</dbReference>
<feature type="transmembrane region" description="Helical" evidence="1">
    <location>
        <begin position="72"/>
        <end position="90"/>
    </location>
</feature>
<keyword evidence="1" id="KW-0472">Membrane</keyword>
<sequence length="257" mass="30483">MDLCLELFFSLFPIEKKKIRILTNEITERQSYKCIHLLGYAILFFMMIDYAIILIPPHFLNPDWEFNTIGKIIDTVYVTLLGYMLVFFRPQQQSVKHSELRILYWLSWLALLLGIVCFLFVPLIIGNSWRINIANQTKINIQLANQNQQAEQLILKLDNLSNRQIQNIWVRNQQASAFNVNVSFREKKQQIVHKINSAEQRKIKQLQQNSKNNQHFLLKVTFKWLLGTIVAGVSFVSIWQYSEWARKFLMYSKERLI</sequence>
<dbReference type="InterPro" id="IPR047709">
    <property type="entry name" value="HpsJ-like"/>
</dbReference>
<keyword evidence="3" id="KW-1185">Reference proteome</keyword>
<organism evidence="2 3">
    <name type="scientific">Hyella patelloides LEGE 07179</name>
    <dbReference type="NCBI Taxonomy" id="945734"/>
    <lineage>
        <taxon>Bacteria</taxon>
        <taxon>Bacillati</taxon>
        <taxon>Cyanobacteriota</taxon>
        <taxon>Cyanophyceae</taxon>
        <taxon>Pleurocapsales</taxon>
        <taxon>Hyellaceae</taxon>
        <taxon>Hyella</taxon>
    </lineage>
</organism>
<gene>
    <name evidence="2" type="ORF">H1P_3240004</name>
</gene>
<dbReference type="AlphaFoldDB" id="A0A563VV42"/>
<evidence type="ECO:0000313" key="2">
    <source>
        <dbReference type="EMBL" id="VEP15302.1"/>
    </source>
</evidence>
<feature type="transmembrane region" description="Helical" evidence="1">
    <location>
        <begin position="37"/>
        <end position="60"/>
    </location>
</feature>
<dbReference type="RefSeq" id="WP_222427290.1">
    <property type="nucleotide sequence ID" value="NZ_LR214061.1"/>
</dbReference>
<keyword evidence="1" id="KW-1133">Transmembrane helix</keyword>
<proteinExistence type="predicted"/>
<protein>
    <submittedName>
        <fullName evidence="2">Uncharacterized protein</fullName>
    </submittedName>
</protein>
<evidence type="ECO:0000256" key="1">
    <source>
        <dbReference type="SAM" id="Phobius"/>
    </source>
</evidence>
<name>A0A563VV42_9CYAN</name>
<feature type="transmembrane region" description="Helical" evidence="1">
    <location>
        <begin position="222"/>
        <end position="241"/>
    </location>
</feature>
<accession>A0A563VV42</accession>
<dbReference type="EMBL" id="CAACVJ010000251">
    <property type="protein sequence ID" value="VEP15302.1"/>
    <property type="molecule type" value="Genomic_DNA"/>
</dbReference>
<keyword evidence="1" id="KW-0812">Transmembrane</keyword>
<reference evidence="2 3" key="1">
    <citation type="submission" date="2019-01" db="EMBL/GenBank/DDBJ databases">
        <authorList>
            <person name="Brito A."/>
        </authorList>
    </citation>
    <scope>NUCLEOTIDE SEQUENCE [LARGE SCALE GENOMIC DNA]</scope>
    <source>
        <strain evidence="2">1</strain>
    </source>
</reference>